<sequence length="435" mass="50695">MENNIISCTEHESNVYTTKKRVLSQAEAEGLEKPVYEVLFPKRHRGKDVSASCYKITKQDDDWALETSYFIGVDWVSKKHDCAIQIHPKINRLGREINFLGIVFNAMEFPDAYKEVEELFHIKWDETPIKITQKQDLLTPLMVAEFLSILREIVRKGLKKSYYRVSHNLNGRIKGKVLVGETIKRNILRNRPLYTSCSYEEFGVNGVENRLLKKAFVFAQRYLSNYMNVASYSQLQATIHYITPALMSVSDEVSLHDMKHPTRNKFYKEYERGLSLAHFILRRFGYNIQQAENWSACIRIPPFWIDMSKVFELHVLHQLRKVFGVKVVFQFQTHGLALDFLLNSEAHKMVIDAKYKPYYKDGGISSEDARQVSGYARLNSVYHELNIDDNRLIDCLIIYPDQEDGLENMKEIDLRNNPVSTYRGIYKLGVKLPEI</sequence>
<dbReference type="EMBL" id="CP081303">
    <property type="protein sequence ID" value="QZE12776.1"/>
    <property type="molecule type" value="Genomic_DNA"/>
</dbReference>
<organism evidence="1 2">
    <name type="scientific">Halosquirtibacter laminarini</name>
    <dbReference type="NCBI Taxonomy" id="3374600"/>
    <lineage>
        <taxon>Bacteria</taxon>
        <taxon>Pseudomonadati</taxon>
        <taxon>Bacteroidota</taxon>
        <taxon>Bacteroidia</taxon>
        <taxon>Marinilabiliales</taxon>
        <taxon>Prolixibacteraceae</taxon>
        <taxon>Halosquirtibacter</taxon>
    </lineage>
</organism>
<keyword evidence="2" id="KW-1185">Reference proteome</keyword>
<protein>
    <submittedName>
        <fullName evidence="1">McrC family protein</fullName>
    </submittedName>
</protein>
<dbReference type="Proteomes" id="UP000826212">
    <property type="component" value="Chromosome"/>
</dbReference>
<reference evidence="1" key="1">
    <citation type="submission" date="2021-08" db="EMBL/GenBank/DDBJ databases">
        <title>Novel anaerobic bacterium isolated from sea squirt in East Sea, Republic of Korea.</title>
        <authorList>
            <person name="Nguyen T.H."/>
            <person name="Li Z."/>
            <person name="Lee Y.-J."/>
            <person name="Ko J."/>
            <person name="Kim S.-G."/>
        </authorList>
    </citation>
    <scope>NUCLEOTIDE SEQUENCE</scope>
    <source>
        <strain evidence="1">KCTC 25031</strain>
    </source>
</reference>
<gene>
    <name evidence="1" type="ORF">K4L44_09250</name>
</gene>
<accession>A0AC61NBD6</accession>
<evidence type="ECO:0000313" key="2">
    <source>
        <dbReference type="Proteomes" id="UP000826212"/>
    </source>
</evidence>
<evidence type="ECO:0000313" key="1">
    <source>
        <dbReference type="EMBL" id="QZE12776.1"/>
    </source>
</evidence>
<name>A0AC61NBD6_9BACT</name>
<proteinExistence type="predicted"/>